<accession>A0AAW2I830</accession>
<dbReference type="Pfam" id="PF00089">
    <property type="entry name" value="Trypsin"/>
    <property type="match status" value="1"/>
</dbReference>
<dbReference type="SMART" id="SM00020">
    <property type="entry name" value="Tryp_SPc"/>
    <property type="match status" value="1"/>
</dbReference>
<gene>
    <name evidence="5" type="ORF">PYX00_000156</name>
</gene>
<dbReference type="PANTHER" id="PTHR24256">
    <property type="entry name" value="TRYPTASE-RELATED"/>
    <property type="match status" value="1"/>
</dbReference>
<dbReference type="Gene3D" id="2.40.10.10">
    <property type="entry name" value="Trypsin-like serine proteases"/>
    <property type="match status" value="1"/>
</dbReference>
<sequence>MRYFAVVFLAVAASAVPLDFQPTARFQHPALSFEEPESRIVGGQEVPPHQAPYQAGLYMGDIFCGGSLINERYVLTSAQCASKAMRPVVILGAHRIKEKEREQQQYVATKVILHPHWDKFYSDVALVMLPQNIKFTSAIQPIKLAPPGAGSFEGDQVRVTGWGLTSDNDKDLSPVLRFILNPIVSRSVCERKLNVKMFDGQMCLSGEGRRSPCVGDGGAPVIASYQKELVQVGIVSFMVEGACEKGNPVGLTRISYYYNWILASM</sequence>
<comment type="similarity">
    <text evidence="2">Belongs to the peptidase S1 family. CLIP subfamily.</text>
</comment>
<evidence type="ECO:0000256" key="2">
    <source>
        <dbReference type="ARBA" id="ARBA00024195"/>
    </source>
</evidence>
<reference evidence="5" key="1">
    <citation type="journal article" date="2024" name="Gigascience">
        <title>Chromosome-level genome of the poultry shaft louse Menopon gallinae provides insight into the host-switching and adaptive evolution of parasitic lice.</title>
        <authorList>
            <person name="Xu Y."/>
            <person name="Ma L."/>
            <person name="Liu S."/>
            <person name="Liang Y."/>
            <person name="Liu Q."/>
            <person name="He Z."/>
            <person name="Tian L."/>
            <person name="Duan Y."/>
            <person name="Cai W."/>
            <person name="Li H."/>
            <person name="Song F."/>
        </authorList>
    </citation>
    <scope>NUCLEOTIDE SEQUENCE</scope>
    <source>
        <strain evidence="5">Cailab_2023a</strain>
    </source>
</reference>
<evidence type="ECO:0000256" key="1">
    <source>
        <dbReference type="ARBA" id="ARBA00023157"/>
    </source>
</evidence>
<evidence type="ECO:0000256" key="3">
    <source>
        <dbReference type="SAM" id="SignalP"/>
    </source>
</evidence>
<organism evidence="5">
    <name type="scientific">Menopon gallinae</name>
    <name type="common">poultry shaft louse</name>
    <dbReference type="NCBI Taxonomy" id="328185"/>
    <lineage>
        <taxon>Eukaryota</taxon>
        <taxon>Metazoa</taxon>
        <taxon>Ecdysozoa</taxon>
        <taxon>Arthropoda</taxon>
        <taxon>Hexapoda</taxon>
        <taxon>Insecta</taxon>
        <taxon>Pterygota</taxon>
        <taxon>Neoptera</taxon>
        <taxon>Paraneoptera</taxon>
        <taxon>Psocodea</taxon>
        <taxon>Troctomorpha</taxon>
        <taxon>Phthiraptera</taxon>
        <taxon>Amblycera</taxon>
        <taxon>Menoponidae</taxon>
        <taxon>Menopon</taxon>
    </lineage>
</organism>
<comment type="caution">
    <text evidence="5">The sequence shown here is derived from an EMBL/GenBank/DDBJ whole genome shotgun (WGS) entry which is preliminary data.</text>
</comment>
<feature type="signal peptide" evidence="3">
    <location>
        <begin position="1"/>
        <end position="15"/>
    </location>
</feature>
<dbReference type="InterPro" id="IPR001254">
    <property type="entry name" value="Trypsin_dom"/>
</dbReference>
<dbReference type="InterPro" id="IPR009003">
    <property type="entry name" value="Peptidase_S1_PA"/>
</dbReference>
<evidence type="ECO:0000259" key="4">
    <source>
        <dbReference type="PROSITE" id="PS50240"/>
    </source>
</evidence>
<dbReference type="EMBL" id="JARGDH010000001">
    <property type="protein sequence ID" value="KAL0278299.1"/>
    <property type="molecule type" value="Genomic_DNA"/>
</dbReference>
<dbReference type="GO" id="GO:0006508">
    <property type="term" value="P:proteolysis"/>
    <property type="evidence" value="ECO:0007669"/>
    <property type="project" value="InterPro"/>
</dbReference>
<proteinExistence type="inferred from homology"/>
<dbReference type="InterPro" id="IPR051487">
    <property type="entry name" value="Ser/Thr_Proteases_Immune/Dev"/>
</dbReference>
<dbReference type="PRINTS" id="PR00722">
    <property type="entry name" value="CHYMOTRYPSIN"/>
</dbReference>
<dbReference type="InterPro" id="IPR001314">
    <property type="entry name" value="Peptidase_S1A"/>
</dbReference>
<dbReference type="GO" id="GO:0004252">
    <property type="term" value="F:serine-type endopeptidase activity"/>
    <property type="evidence" value="ECO:0007669"/>
    <property type="project" value="InterPro"/>
</dbReference>
<dbReference type="AlphaFoldDB" id="A0AAW2I830"/>
<dbReference type="InterPro" id="IPR043504">
    <property type="entry name" value="Peptidase_S1_PA_chymotrypsin"/>
</dbReference>
<name>A0AAW2I830_9NEOP</name>
<feature type="chain" id="PRO_5043419079" description="Peptidase S1 domain-containing protein" evidence="3">
    <location>
        <begin position="16"/>
        <end position="265"/>
    </location>
</feature>
<protein>
    <recommendedName>
        <fullName evidence="4">Peptidase S1 domain-containing protein</fullName>
    </recommendedName>
</protein>
<dbReference type="SUPFAM" id="SSF50494">
    <property type="entry name" value="Trypsin-like serine proteases"/>
    <property type="match status" value="1"/>
</dbReference>
<dbReference type="PROSITE" id="PS50240">
    <property type="entry name" value="TRYPSIN_DOM"/>
    <property type="match status" value="1"/>
</dbReference>
<evidence type="ECO:0000313" key="5">
    <source>
        <dbReference type="EMBL" id="KAL0278299.1"/>
    </source>
</evidence>
<feature type="domain" description="Peptidase S1" evidence="4">
    <location>
        <begin position="40"/>
        <end position="265"/>
    </location>
</feature>
<keyword evidence="1" id="KW-1015">Disulfide bond</keyword>
<dbReference type="CDD" id="cd00190">
    <property type="entry name" value="Tryp_SPc"/>
    <property type="match status" value="1"/>
</dbReference>
<keyword evidence="3" id="KW-0732">Signal</keyword>
<dbReference type="FunFam" id="2.40.10.10:FF:000068">
    <property type="entry name" value="transmembrane protease serine 2"/>
    <property type="match status" value="1"/>
</dbReference>